<dbReference type="PANTHER" id="PTHR47272">
    <property type="entry name" value="DDE_TNP_1_7 DOMAIN-CONTAINING PROTEIN"/>
    <property type="match status" value="1"/>
</dbReference>
<feature type="domain" description="PiggyBac transposable element-derived protein" evidence="1">
    <location>
        <begin position="27"/>
        <end position="383"/>
    </location>
</feature>
<name>A0A147BC68_IXORI</name>
<protein>
    <submittedName>
        <fullName evidence="2">Putative piggybac transposable element-derived</fullName>
    </submittedName>
</protein>
<dbReference type="Pfam" id="PF13843">
    <property type="entry name" value="DDE_Tnp_1_7"/>
    <property type="match status" value="1"/>
</dbReference>
<reference evidence="2" key="1">
    <citation type="journal article" date="2018" name="PLoS Negl. Trop. Dis.">
        <title>Sialome diversity of ticks revealed by RNAseq of single tick salivary glands.</title>
        <authorList>
            <person name="Perner J."/>
            <person name="Kropackova S."/>
            <person name="Kopacek P."/>
            <person name="Ribeiro J.M."/>
        </authorList>
    </citation>
    <scope>NUCLEOTIDE SEQUENCE</scope>
    <source>
        <strain evidence="2">Siblings of single egg batch collected in Ceske Budejovice</strain>
        <tissue evidence="2">Salivary glands</tissue>
    </source>
</reference>
<evidence type="ECO:0000259" key="1">
    <source>
        <dbReference type="Pfam" id="PF13843"/>
    </source>
</evidence>
<dbReference type="InterPro" id="IPR029526">
    <property type="entry name" value="PGBD"/>
</dbReference>
<organism evidence="2">
    <name type="scientific">Ixodes ricinus</name>
    <name type="common">Common tick</name>
    <name type="synonym">Acarus ricinus</name>
    <dbReference type="NCBI Taxonomy" id="34613"/>
    <lineage>
        <taxon>Eukaryota</taxon>
        <taxon>Metazoa</taxon>
        <taxon>Ecdysozoa</taxon>
        <taxon>Arthropoda</taxon>
        <taxon>Chelicerata</taxon>
        <taxon>Arachnida</taxon>
        <taxon>Acari</taxon>
        <taxon>Parasitiformes</taxon>
        <taxon>Ixodida</taxon>
        <taxon>Ixodoidea</taxon>
        <taxon>Ixodidae</taxon>
        <taxon>Ixodinae</taxon>
        <taxon>Ixodes</taxon>
    </lineage>
</organism>
<sequence length="507" mass="58189">RKKGTHHLKTLAFVREETAVTADETSTPLTYFSRYVPQSVFKAITEATNEYSVLTSHTNVNTSPDEVRKLVGMHVLMGVISLPRVRLYWDNTAKVPLISETMTAKRFFKLRNNLHIAVSEPPDCQDKLWKVRPFLDSIRARCLDLQLEEEVSVDEQMIPFKGKLSIKQYMRGKPTPWGVKVFALCGRSGQLFDFVIYQGQNSISDDLKKAFGLCSGVVLHLAQRIPLGCNYQLYFDNYFTSIPLLRRLKKDGILAAGTVRTNRLAKCPISSTKAMKKSPRGYSEECVTQDDIVAVSWKDNNCVTIASNFVGIGEQKEVSRWDKEKKQHILVKQPEVIKKYNQSMGGVDKLDFLLSLYRIKIRSRKWTLRVLFHFVDIAICNAWLEYLRDNEGIPRTKLMDLMHFRLQVAEGLIKAVPNARKRGRPSLENLDLQAAEATKVLKKPRMSRPCADSRYDCVDHWPEARDQAEPSRCKLENCKGRSRIFCKKCAVPLCLTKERNCFFRFHV</sequence>
<proteinExistence type="predicted"/>
<feature type="non-terminal residue" evidence="2">
    <location>
        <position position="1"/>
    </location>
</feature>
<dbReference type="AlphaFoldDB" id="A0A147BC68"/>
<dbReference type="EMBL" id="GEGO01007352">
    <property type="protein sequence ID" value="JAR88052.1"/>
    <property type="molecule type" value="Transcribed_RNA"/>
</dbReference>
<accession>A0A147BC68</accession>
<evidence type="ECO:0000313" key="2">
    <source>
        <dbReference type="EMBL" id="JAR88052.1"/>
    </source>
</evidence>
<dbReference type="PANTHER" id="PTHR47272:SF2">
    <property type="entry name" value="PIGGYBAC TRANSPOSABLE ELEMENT-DERIVED PROTEIN 3-LIKE"/>
    <property type="match status" value="1"/>
</dbReference>